<dbReference type="GO" id="GO:0032259">
    <property type="term" value="P:methylation"/>
    <property type="evidence" value="ECO:0007669"/>
    <property type="project" value="UniProtKB-KW"/>
</dbReference>
<gene>
    <name evidence="2" type="ORF">DLAC_04163</name>
</gene>
<keyword evidence="2" id="KW-0489">Methyltransferase</keyword>
<dbReference type="STRING" id="361077.A0A151ZSG6"/>
<dbReference type="PANTHER" id="PTHR43591">
    <property type="entry name" value="METHYLTRANSFERASE"/>
    <property type="match status" value="1"/>
</dbReference>
<dbReference type="PANTHER" id="PTHR43591:SF57">
    <property type="entry name" value="METHYLTRANSFERASE DOMAIN-CONTAINING PROTEIN-RELATED"/>
    <property type="match status" value="1"/>
</dbReference>
<reference evidence="2 3" key="1">
    <citation type="submission" date="2015-12" db="EMBL/GenBank/DDBJ databases">
        <title>Dictyostelia acquired genes for synthesis and detection of signals that induce cell-type specialization by lateral gene transfer from prokaryotes.</title>
        <authorList>
            <person name="Gloeckner G."/>
            <person name="Schaap P."/>
        </authorList>
    </citation>
    <scope>NUCLEOTIDE SEQUENCE [LARGE SCALE GENOMIC DNA]</scope>
    <source>
        <strain evidence="2 3">TK</strain>
    </source>
</reference>
<dbReference type="SUPFAM" id="SSF53335">
    <property type="entry name" value="S-adenosyl-L-methionine-dependent methyltransferases"/>
    <property type="match status" value="1"/>
</dbReference>
<name>A0A151ZSG6_TIELA</name>
<dbReference type="Pfam" id="PF13649">
    <property type="entry name" value="Methyltransf_25"/>
    <property type="match status" value="1"/>
</dbReference>
<accession>A0A151ZSG6</accession>
<protein>
    <submittedName>
        <fullName evidence="2">Putative SAM dependent methyltransferase</fullName>
    </submittedName>
</protein>
<evidence type="ECO:0000259" key="1">
    <source>
        <dbReference type="Pfam" id="PF13649"/>
    </source>
</evidence>
<keyword evidence="2" id="KW-0808">Transferase</keyword>
<evidence type="ECO:0000313" key="3">
    <source>
        <dbReference type="Proteomes" id="UP000076078"/>
    </source>
</evidence>
<feature type="domain" description="Methyltransferase" evidence="1">
    <location>
        <begin position="54"/>
        <end position="156"/>
    </location>
</feature>
<evidence type="ECO:0000313" key="2">
    <source>
        <dbReference type="EMBL" id="KYQ96856.1"/>
    </source>
</evidence>
<dbReference type="InterPro" id="IPR029063">
    <property type="entry name" value="SAM-dependent_MTases_sf"/>
</dbReference>
<dbReference type="CDD" id="cd02440">
    <property type="entry name" value="AdoMet_MTases"/>
    <property type="match status" value="1"/>
</dbReference>
<dbReference type="AlphaFoldDB" id="A0A151ZSG6"/>
<dbReference type="InterPro" id="IPR041698">
    <property type="entry name" value="Methyltransf_25"/>
</dbReference>
<dbReference type="Gene3D" id="3.40.50.150">
    <property type="entry name" value="Vaccinia Virus protein VP39"/>
    <property type="match status" value="1"/>
</dbReference>
<comment type="caution">
    <text evidence="2">The sequence shown here is derived from an EMBL/GenBank/DDBJ whole genome shotgun (WGS) entry which is preliminary data.</text>
</comment>
<dbReference type="OrthoDB" id="18809at2759"/>
<proteinExistence type="predicted"/>
<sequence>MIQKGIPIIFKKESWDSIAKFYGADWLKEGVTGQQCKEIIRGSIPSNSQGYIKILDNACGTGSLTLNIIEILAPNSNIKFTIDACDYSPKMVEQFDRHIQSFPSPNGTITSHVMDGQNLEFPDETFDYAYSMFGLVFFASIDKGLQSMNRVLKSGGTIGISSWSYGNFIQSFYDGYKEVTGHEWNGEDLLKLSKHNEIKGALEKNGFVDIKTVDMTTPIFVESTKGLFDNYIKTPVFLSMFETLSPEQANLFEKIVIDKFDSFHTSSRITINSIIAIAKKP</sequence>
<dbReference type="EMBL" id="LODT01000021">
    <property type="protein sequence ID" value="KYQ96856.1"/>
    <property type="molecule type" value="Genomic_DNA"/>
</dbReference>
<dbReference type="InParanoid" id="A0A151ZSG6"/>
<organism evidence="2 3">
    <name type="scientific">Tieghemostelium lacteum</name>
    <name type="common">Slime mold</name>
    <name type="synonym">Dictyostelium lacteum</name>
    <dbReference type="NCBI Taxonomy" id="361077"/>
    <lineage>
        <taxon>Eukaryota</taxon>
        <taxon>Amoebozoa</taxon>
        <taxon>Evosea</taxon>
        <taxon>Eumycetozoa</taxon>
        <taxon>Dictyostelia</taxon>
        <taxon>Dictyosteliales</taxon>
        <taxon>Raperosteliaceae</taxon>
        <taxon>Tieghemostelium</taxon>
    </lineage>
</organism>
<dbReference type="GO" id="GO:0008168">
    <property type="term" value="F:methyltransferase activity"/>
    <property type="evidence" value="ECO:0007669"/>
    <property type="project" value="UniProtKB-KW"/>
</dbReference>
<keyword evidence="3" id="KW-1185">Reference proteome</keyword>
<dbReference type="Proteomes" id="UP000076078">
    <property type="component" value="Unassembled WGS sequence"/>
</dbReference>